<name>A0A917FR88_9GAMM</name>
<dbReference type="Gene3D" id="1.10.530.10">
    <property type="match status" value="1"/>
</dbReference>
<keyword evidence="4" id="KW-0998">Cell outer membrane</keyword>
<reference evidence="6" key="1">
    <citation type="journal article" date="2014" name="Int. J. Syst. Evol. Microbiol.">
        <title>Complete genome sequence of Corynebacterium casei LMG S-19264T (=DSM 44701T), isolated from a smear-ripened cheese.</title>
        <authorList>
            <consortium name="US DOE Joint Genome Institute (JGI-PGF)"/>
            <person name="Walter F."/>
            <person name="Albersmeier A."/>
            <person name="Kalinowski J."/>
            <person name="Ruckert C."/>
        </authorList>
    </citation>
    <scope>NUCLEOTIDE SEQUENCE</scope>
    <source>
        <strain evidence="6">CGMCC 1.12181</strain>
    </source>
</reference>
<dbReference type="Gene3D" id="3.40.190.10">
    <property type="entry name" value="Periplasmic binding protein-like II"/>
    <property type="match status" value="2"/>
</dbReference>
<evidence type="ECO:0000256" key="1">
    <source>
        <dbReference type="ARBA" id="ARBA00004339"/>
    </source>
</evidence>
<comment type="subcellular location">
    <subcellularLocation>
        <location evidence="1">Cell outer membrane</location>
        <topology evidence="1">Peripheral membrane protein</topology>
    </subcellularLocation>
</comment>
<keyword evidence="4" id="KW-0472">Membrane</keyword>
<evidence type="ECO:0000256" key="2">
    <source>
        <dbReference type="ARBA" id="ARBA00010333"/>
    </source>
</evidence>
<dbReference type="CDD" id="cd13403">
    <property type="entry name" value="MLTF-like"/>
    <property type="match status" value="1"/>
</dbReference>
<keyword evidence="3" id="KW-0732">Signal</keyword>
<dbReference type="Proteomes" id="UP000605253">
    <property type="component" value="Unassembled WGS sequence"/>
</dbReference>
<accession>A0A917FR88</accession>
<dbReference type="PANTHER" id="PTHR35936">
    <property type="entry name" value="MEMBRANE-BOUND LYTIC MUREIN TRANSGLYCOSYLASE F"/>
    <property type="match status" value="1"/>
</dbReference>
<dbReference type="CDD" id="cd01009">
    <property type="entry name" value="PBP2_YfhD_N"/>
    <property type="match status" value="1"/>
</dbReference>
<dbReference type="SUPFAM" id="SSF53850">
    <property type="entry name" value="Periplasmic binding protein-like II"/>
    <property type="match status" value="1"/>
</dbReference>
<sequence>MSQWDYIQKRGALRYGTQTSLLSYFEDGSSRAGYEYQILKSFCDSNGLKLEVIPYDNNGQLFNDLKSGIIDLAGGHLTVTKKRLEHFKFTQPINNTSVSLVTHYDYRDIEDLSELAGATGYLIKGSSYVELLNQFAADQRDHIVISEVHSLFDIIREINSKNIDFTLGDSEIIAIYQNFIPGLYTPIQVSNNQKVALMARRVQSDRLLQKLNQFITEGQRLGLFEDYKQNLLHYIPDIDTANTVTFFNKLKSNWPIVKHWVYEVADEMGFDAMLLAAMSYQESHWELDATSITGVKGLMMLTRFTAKEMGVKDRIDPVQSLRGGIKYFRKMKNKLPQRIRDTDRTKLALAAYNMGYGHLEDARILTQRQGKNPDLWNDVKNFLPQLNKPAVAKTLKHGAADGKTARTYVENIMIYRKLMAWQQQKEKNN</sequence>
<evidence type="ECO:0000256" key="4">
    <source>
        <dbReference type="ARBA" id="ARBA00023237"/>
    </source>
</evidence>
<dbReference type="Pfam" id="PF01464">
    <property type="entry name" value="SLT"/>
    <property type="match status" value="1"/>
</dbReference>
<evidence type="ECO:0000313" key="6">
    <source>
        <dbReference type="EMBL" id="GGF96002.1"/>
    </source>
</evidence>
<evidence type="ECO:0000259" key="5">
    <source>
        <dbReference type="SMART" id="SM00062"/>
    </source>
</evidence>
<gene>
    <name evidence="6" type="primary">mltF</name>
    <name evidence="6" type="ORF">GCM10011365_16600</name>
</gene>
<dbReference type="InterPro" id="IPR023346">
    <property type="entry name" value="Lysozyme-like_dom_sf"/>
</dbReference>
<dbReference type="NCBIfam" id="NF008112">
    <property type="entry name" value="PRK10859.1"/>
    <property type="match status" value="1"/>
</dbReference>
<evidence type="ECO:0000256" key="3">
    <source>
        <dbReference type="ARBA" id="ARBA00022729"/>
    </source>
</evidence>
<dbReference type="GO" id="GO:0009279">
    <property type="term" value="C:cell outer membrane"/>
    <property type="evidence" value="ECO:0007669"/>
    <property type="project" value="UniProtKB-SubCell"/>
</dbReference>
<dbReference type="AlphaFoldDB" id="A0A917FR88"/>
<keyword evidence="7" id="KW-1185">Reference proteome</keyword>
<reference evidence="6" key="2">
    <citation type="submission" date="2020-09" db="EMBL/GenBank/DDBJ databases">
        <authorList>
            <person name="Sun Q."/>
            <person name="Zhou Y."/>
        </authorList>
    </citation>
    <scope>NUCLEOTIDE SEQUENCE</scope>
    <source>
        <strain evidence="6">CGMCC 1.12181</strain>
    </source>
</reference>
<dbReference type="SMART" id="SM00062">
    <property type="entry name" value="PBPb"/>
    <property type="match status" value="1"/>
</dbReference>
<comment type="caution">
    <text evidence="6">The sequence shown here is derived from an EMBL/GenBank/DDBJ whole genome shotgun (WGS) entry which is preliminary data.</text>
</comment>
<dbReference type="InterPro" id="IPR008258">
    <property type="entry name" value="Transglycosylase_SLT_dom_1"/>
</dbReference>
<protein>
    <submittedName>
        <fullName evidence="6">Membrane-bound lytic murein transglycosylase F</fullName>
    </submittedName>
</protein>
<comment type="similarity">
    <text evidence="2">Belongs to the bacterial solute-binding protein 3 family.</text>
</comment>
<dbReference type="GO" id="GO:0008933">
    <property type="term" value="F:peptidoglycan lytic transglycosylase activity"/>
    <property type="evidence" value="ECO:0007669"/>
    <property type="project" value="TreeGrafter"/>
</dbReference>
<evidence type="ECO:0000313" key="7">
    <source>
        <dbReference type="Proteomes" id="UP000605253"/>
    </source>
</evidence>
<proteinExistence type="inferred from homology"/>
<feature type="domain" description="Solute-binding protein family 3/N-terminal" evidence="5">
    <location>
        <begin position="12"/>
        <end position="234"/>
    </location>
</feature>
<dbReference type="EMBL" id="BMEO01000006">
    <property type="protein sequence ID" value="GGF96002.1"/>
    <property type="molecule type" value="Genomic_DNA"/>
</dbReference>
<dbReference type="SUPFAM" id="SSF53955">
    <property type="entry name" value="Lysozyme-like"/>
    <property type="match status" value="1"/>
</dbReference>
<dbReference type="PANTHER" id="PTHR35936:SF32">
    <property type="entry name" value="MEMBRANE-BOUND LYTIC MUREIN TRANSGLYCOSYLASE F"/>
    <property type="match status" value="1"/>
</dbReference>
<organism evidence="6 7">
    <name type="scientific">Marinicella pacifica</name>
    <dbReference type="NCBI Taxonomy" id="1171543"/>
    <lineage>
        <taxon>Bacteria</taxon>
        <taxon>Pseudomonadati</taxon>
        <taxon>Pseudomonadota</taxon>
        <taxon>Gammaproteobacteria</taxon>
        <taxon>Lysobacterales</taxon>
        <taxon>Marinicellaceae</taxon>
        <taxon>Marinicella</taxon>
    </lineage>
</organism>
<dbReference type="Pfam" id="PF00497">
    <property type="entry name" value="SBP_bac_3"/>
    <property type="match status" value="1"/>
</dbReference>
<dbReference type="GO" id="GO:0009253">
    <property type="term" value="P:peptidoglycan catabolic process"/>
    <property type="evidence" value="ECO:0007669"/>
    <property type="project" value="TreeGrafter"/>
</dbReference>
<dbReference type="InterPro" id="IPR001638">
    <property type="entry name" value="Solute-binding_3/MltF_N"/>
</dbReference>